<protein>
    <submittedName>
        <fullName evidence="3">Uncharacterized protein</fullName>
    </submittedName>
</protein>
<gene>
    <name evidence="3" type="ORF">D7S89_22425</name>
</gene>
<feature type="region of interest" description="Disordered" evidence="1">
    <location>
        <begin position="52"/>
        <end position="153"/>
    </location>
</feature>
<keyword evidence="2" id="KW-0732">Signal</keyword>
<name>A0A494X1N5_9BURK</name>
<proteinExistence type="predicted"/>
<comment type="caution">
    <text evidence="3">The sequence shown here is derived from an EMBL/GenBank/DDBJ whole genome shotgun (WGS) entry which is preliminary data.</text>
</comment>
<sequence>MNAQAIAGIALMCFAATVSAQRPLTYPLRGQSPGAQGVDEAYCYGQANTKTGVDMARQPQRPTRREPIVFAADAGRGASEPPLPTPPERKSATPSAPHAPTAAASASAAAIGASPAPSAGSGATMPPITNDTRASETKLPPVPPPEPPMTTYWRAYGDCMQGRGYGVR</sequence>
<dbReference type="AlphaFoldDB" id="A0A494X1N5"/>
<keyword evidence="4" id="KW-1185">Reference proteome</keyword>
<dbReference type="EMBL" id="RBZV01000012">
    <property type="protein sequence ID" value="RKP44627.1"/>
    <property type="molecule type" value="Genomic_DNA"/>
</dbReference>
<feature type="signal peptide" evidence="2">
    <location>
        <begin position="1"/>
        <end position="20"/>
    </location>
</feature>
<accession>A0A494X1N5</accession>
<evidence type="ECO:0000256" key="1">
    <source>
        <dbReference type="SAM" id="MobiDB-lite"/>
    </source>
</evidence>
<evidence type="ECO:0000256" key="2">
    <source>
        <dbReference type="SAM" id="SignalP"/>
    </source>
</evidence>
<reference evidence="3 4" key="1">
    <citation type="submission" date="2018-10" db="EMBL/GenBank/DDBJ databases">
        <title>Paraburkholderia sp. 7MK8-2, isolated from soil.</title>
        <authorList>
            <person name="Gao Z.-H."/>
            <person name="Qiu L.-H."/>
        </authorList>
    </citation>
    <scope>NUCLEOTIDE SEQUENCE [LARGE SCALE GENOMIC DNA]</scope>
    <source>
        <strain evidence="3 4">7MK8-2</strain>
    </source>
</reference>
<feature type="chain" id="PRO_5019712406" evidence="2">
    <location>
        <begin position="21"/>
        <end position="168"/>
    </location>
</feature>
<feature type="compositionally biased region" description="Low complexity" evidence="1">
    <location>
        <begin position="92"/>
        <end position="127"/>
    </location>
</feature>
<organism evidence="3 4">
    <name type="scientific">Trinickia fusca</name>
    <dbReference type="NCBI Taxonomy" id="2419777"/>
    <lineage>
        <taxon>Bacteria</taxon>
        <taxon>Pseudomonadati</taxon>
        <taxon>Pseudomonadota</taxon>
        <taxon>Betaproteobacteria</taxon>
        <taxon>Burkholderiales</taxon>
        <taxon>Burkholderiaceae</taxon>
        <taxon>Trinickia</taxon>
    </lineage>
</organism>
<dbReference type="Proteomes" id="UP000280434">
    <property type="component" value="Unassembled WGS sequence"/>
</dbReference>
<evidence type="ECO:0000313" key="3">
    <source>
        <dbReference type="EMBL" id="RKP44627.1"/>
    </source>
</evidence>
<dbReference type="OrthoDB" id="9132841at2"/>
<dbReference type="RefSeq" id="WP_121281050.1">
    <property type="nucleotide sequence ID" value="NZ_RBZV01000012.1"/>
</dbReference>
<evidence type="ECO:0000313" key="4">
    <source>
        <dbReference type="Proteomes" id="UP000280434"/>
    </source>
</evidence>